<dbReference type="EMBL" id="JACOOZ010000003">
    <property type="protein sequence ID" value="MBC5667363.1"/>
    <property type="molecule type" value="Genomic_DNA"/>
</dbReference>
<evidence type="ECO:0000313" key="2">
    <source>
        <dbReference type="Proteomes" id="UP000597877"/>
    </source>
</evidence>
<organism evidence="1 2">
    <name type="scientific">Eubacterium segne</name>
    <dbReference type="NCBI Taxonomy" id="2763045"/>
    <lineage>
        <taxon>Bacteria</taxon>
        <taxon>Bacillati</taxon>
        <taxon>Bacillota</taxon>
        <taxon>Clostridia</taxon>
        <taxon>Eubacteriales</taxon>
        <taxon>Eubacteriaceae</taxon>
        <taxon>Eubacterium</taxon>
    </lineage>
</organism>
<comment type="caution">
    <text evidence="1">The sequence shown here is derived from an EMBL/GenBank/DDBJ whole genome shotgun (WGS) entry which is preliminary data.</text>
</comment>
<dbReference type="Proteomes" id="UP000597877">
    <property type="component" value="Unassembled WGS sequence"/>
</dbReference>
<dbReference type="RefSeq" id="WP_186840144.1">
    <property type="nucleotide sequence ID" value="NZ_JACOOZ010000003.1"/>
</dbReference>
<name>A0ABR7F166_9FIRM</name>
<proteinExistence type="predicted"/>
<sequence length="125" mass="14799">MSNEWYKTDDLQWCKPLGERRYKFIQALWIDTCPNDSENDYVVCSGLVDLNDYSDDEIEMAISSYYESYDDMLNKYNTARENAHELDSIVAECIFEEECYTDGHSHGTFEKDKAVEYVKNWIKEN</sequence>
<keyword evidence="2" id="KW-1185">Reference proteome</keyword>
<accession>A0ABR7F166</accession>
<protein>
    <submittedName>
        <fullName evidence="1">Uncharacterized protein</fullName>
    </submittedName>
</protein>
<evidence type="ECO:0000313" key="1">
    <source>
        <dbReference type="EMBL" id="MBC5667363.1"/>
    </source>
</evidence>
<reference evidence="1 2" key="1">
    <citation type="submission" date="2020-08" db="EMBL/GenBank/DDBJ databases">
        <title>Genome public.</title>
        <authorList>
            <person name="Liu C."/>
            <person name="Sun Q."/>
        </authorList>
    </citation>
    <scope>NUCLEOTIDE SEQUENCE [LARGE SCALE GENOMIC DNA]</scope>
    <source>
        <strain evidence="1 2">BX4</strain>
    </source>
</reference>
<gene>
    <name evidence="1" type="ORF">H8S00_05100</name>
</gene>